<dbReference type="InterPro" id="IPR027513">
    <property type="entry name" value="RtcB_euk"/>
</dbReference>
<reference evidence="14" key="1">
    <citation type="submission" date="2021-05" db="EMBL/GenBank/DDBJ databases">
        <title>Encephalitozoon hellem ATCC 50604 Complete Genome.</title>
        <authorList>
            <person name="Mascarenhas dos Santos A.C."/>
            <person name="Julian A.T."/>
            <person name="Pombert J.-F."/>
        </authorList>
    </citation>
    <scope>NUCLEOTIDE SEQUENCE</scope>
    <source>
        <strain evidence="14">ATCC 50604</strain>
    </source>
</reference>
<feature type="binding site" evidence="10 12">
    <location>
        <begin position="400"/>
        <end position="403"/>
    </location>
    <ligand>
        <name>GMP</name>
        <dbReference type="ChEBI" id="CHEBI:58115"/>
    </ligand>
</feature>
<feature type="binding site" evidence="10 13">
    <location>
        <position position="103"/>
    </location>
    <ligand>
        <name>Mn(2+)</name>
        <dbReference type="ChEBI" id="CHEBI:29035"/>
        <label>1</label>
    </ligand>
</feature>
<dbReference type="GO" id="GO:0005634">
    <property type="term" value="C:nucleus"/>
    <property type="evidence" value="ECO:0007669"/>
    <property type="project" value="TreeGrafter"/>
</dbReference>
<evidence type="ECO:0000256" key="10">
    <source>
        <dbReference type="HAMAP-Rule" id="MF_03144"/>
    </source>
</evidence>
<keyword evidence="7 10" id="KW-0464">Manganese</keyword>
<evidence type="ECO:0000256" key="3">
    <source>
        <dbReference type="ARBA" id="ARBA00022694"/>
    </source>
</evidence>
<feature type="binding site" evidence="10 13">
    <location>
        <position position="241"/>
    </location>
    <ligand>
        <name>Mn(2+)</name>
        <dbReference type="ChEBI" id="CHEBI:29035"/>
        <label>2</label>
    </ligand>
</feature>
<dbReference type="SUPFAM" id="SSF103365">
    <property type="entry name" value="Hypothetical protein PH1602"/>
    <property type="match status" value="1"/>
</dbReference>
<evidence type="ECO:0000256" key="6">
    <source>
        <dbReference type="ARBA" id="ARBA00023134"/>
    </source>
</evidence>
<dbReference type="GO" id="GO:0046872">
    <property type="term" value="F:metal ion binding"/>
    <property type="evidence" value="ECO:0007669"/>
    <property type="project" value="UniProtKB-KW"/>
</dbReference>
<dbReference type="HAMAP" id="MF_03144">
    <property type="entry name" value="RtcB_euk"/>
    <property type="match status" value="1"/>
</dbReference>
<feature type="binding site" evidence="10 12">
    <location>
        <position position="476"/>
    </location>
    <ligand>
        <name>GMP</name>
        <dbReference type="ChEBI" id="CHEBI:58115"/>
    </ligand>
</feature>
<comment type="cofactor">
    <cofactor evidence="10 13">
        <name>Mn(2+)</name>
        <dbReference type="ChEBI" id="CHEBI:29035"/>
    </cofactor>
    <text evidence="10 13">Binds 2 manganese ions per subunit.</text>
</comment>
<dbReference type="Gene3D" id="3.90.1860.10">
    <property type="entry name" value="tRNA-splicing ligase RtcB"/>
    <property type="match status" value="1"/>
</dbReference>
<feature type="binding site" evidence="10 13">
    <location>
        <position position="325"/>
    </location>
    <ligand>
        <name>Mn(2+)</name>
        <dbReference type="ChEBI" id="CHEBI:29035"/>
        <label>2</label>
    </ligand>
</feature>
<dbReference type="PANTHER" id="PTHR11118:SF1">
    <property type="entry name" value="RNA-SPLICING LIGASE RTCB HOMOLOG"/>
    <property type="match status" value="1"/>
</dbReference>
<comment type="function">
    <text evidence="10">Catalytic subunit of the tRNA-splicing ligase complex that acts by directly joining spliced tRNA halves to mature-sized tRNAs by incorporating the precursor-derived splice junction phosphate into the mature tRNA as a canonical 3',5'-phosphodiester. May act as an RNA ligase with broad substrate specificity, and may function toward other RNAs.</text>
</comment>
<evidence type="ECO:0000256" key="4">
    <source>
        <dbReference type="ARBA" id="ARBA00022723"/>
    </source>
</evidence>
<accession>A0A9Q9C4J6</accession>
<dbReference type="GO" id="GO:0170057">
    <property type="term" value="F:RNA ligase (GTP) activity"/>
    <property type="evidence" value="ECO:0007669"/>
    <property type="project" value="UniProtKB-EC"/>
</dbReference>
<evidence type="ECO:0000313" key="15">
    <source>
        <dbReference type="Proteomes" id="UP001059546"/>
    </source>
</evidence>
<sequence>MEGIDQTDLCIKVSPLFNASMKTSATIYVDEELRKPVMEELDAGASISSIGQISDVCSLPGLIGDVIGLPDIHTGYGFPIGCVAAFDINNPESVVSPGGVGYDINCGVRALRTNLDIKCLKEKAESLADELFGIIPTGMGSDKRSRISLGTLNSILDQGLDYLLKSKEIPDEDVEYCESNGHMDGDSRLINQKSKGRGLNQLGTLGSGNHYLEVQYVDEVYNAEKAEVMGIRKDQIVLMIHTGSRGLGHGVCHDSLMKMAGKNADHSQLACSPYSSKESQEYLLSMGCAANFAFVNRAVITKKARQAFEKVFPGSRLDLIYDVCHNIAKVESHRSHGMEYDAIVHRKGASRAFPPGHPDIPWKYKEIGQPVIVGGSMGTYSYILCGSEKSMELSFGSTCHGAGRVLSRSRSKDLFTHKNVCDLLRSQDIVFRCPNDPGMVEESPGCYKDINRVVDLSDRIGLTEKVCRMKPCLVIKG</sequence>
<feature type="binding site" evidence="10">
    <location>
        <position position="106"/>
    </location>
    <ligand>
        <name>Mn(2+)</name>
        <dbReference type="ChEBI" id="CHEBI:29035"/>
        <label>2</label>
    </ligand>
</feature>
<evidence type="ECO:0000256" key="12">
    <source>
        <dbReference type="PIRSR" id="PIRSR601233-2"/>
    </source>
</evidence>
<feature type="binding site" evidence="10 12">
    <location>
        <begin position="374"/>
        <end position="377"/>
    </location>
    <ligand>
        <name>GMP</name>
        <dbReference type="ChEBI" id="CHEBI:58115"/>
    </ligand>
</feature>
<evidence type="ECO:0000256" key="13">
    <source>
        <dbReference type="PIRSR" id="PIRSR601233-3"/>
    </source>
</evidence>
<keyword evidence="6 10" id="KW-0342">GTP-binding</keyword>
<dbReference type="PANTHER" id="PTHR11118">
    <property type="entry name" value="RNA-SPLICING LIGASE RTCB HOMOLOG"/>
    <property type="match status" value="1"/>
</dbReference>
<evidence type="ECO:0000256" key="2">
    <source>
        <dbReference type="ARBA" id="ARBA00022598"/>
    </source>
</evidence>
<gene>
    <name evidence="14" type="ORF">GPU96_01g01210</name>
</gene>
<feature type="binding site" evidence="10">
    <location>
        <position position="106"/>
    </location>
    <ligand>
        <name>Mn(2+)</name>
        <dbReference type="ChEBI" id="CHEBI:29035"/>
        <label>1</label>
    </ligand>
</feature>
<feature type="binding site" evidence="10 12">
    <location>
        <position position="381"/>
    </location>
    <ligand>
        <name>GMP</name>
        <dbReference type="ChEBI" id="CHEBI:58115"/>
    </ligand>
</feature>
<dbReference type="GO" id="GO:0003972">
    <property type="term" value="F:RNA ligase (ATP) activity"/>
    <property type="evidence" value="ECO:0007669"/>
    <property type="project" value="TreeGrafter"/>
</dbReference>
<comment type="subunit">
    <text evidence="10">Catalytic component of the tRNA-splicing ligase complex.</text>
</comment>
<keyword evidence="4 10" id="KW-0479">Metal-binding</keyword>
<evidence type="ECO:0000256" key="1">
    <source>
        <dbReference type="ARBA" id="ARBA00008071"/>
    </source>
</evidence>
<evidence type="ECO:0000256" key="5">
    <source>
        <dbReference type="ARBA" id="ARBA00022741"/>
    </source>
</evidence>
<comment type="similarity">
    <text evidence="1 10">Belongs to the RtcB family.</text>
</comment>
<comment type="miscellaneous">
    <text evidence="10">Ligation probably proceeds through 3 nucleotidyl transfer steps, with 2',3'-cyclic phosphate termini being hydrolyzed to 3'-P termini in a step that precedes 3'-P activation with GMP. In the first nucleotidyl transfer step, RTCB reacts with GTP to form a covalent RTCB-histidine-GMP intermediate with release of PPi; in the second step, the GMP moiety is transferred to the RNA 3'-P; in the third step, the 5'-OH from the opposite RNA strand attacks the activated 3'-P to form a 3',5'-phosphodiester bond and release GMP.</text>
</comment>
<evidence type="ECO:0000256" key="11">
    <source>
        <dbReference type="PIRSR" id="PIRSR601233-1"/>
    </source>
</evidence>
<dbReference type="GO" id="GO:0005525">
    <property type="term" value="F:GTP binding"/>
    <property type="evidence" value="ECO:0007669"/>
    <property type="project" value="UniProtKB-KW"/>
</dbReference>
<evidence type="ECO:0000256" key="8">
    <source>
        <dbReference type="ARBA" id="ARBA00047746"/>
    </source>
</evidence>
<feature type="active site" description="GMP-histidine intermediate" evidence="10 11">
    <location>
        <position position="400"/>
    </location>
</feature>
<evidence type="ECO:0000256" key="9">
    <source>
        <dbReference type="ARBA" id="ARBA00049514"/>
    </source>
</evidence>
<dbReference type="EC" id="6.5.1.8" evidence="10"/>
<dbReference type="AlphaFoldDB" id="A0A9Q9C4J6"/>
<organism evidence="14 15">
    <name type="scientific">Encephalitozoon hellem</name>
    <name type="common">Microsporidian parasite</name>
    <dbReference type="NCBI Taxonomy" id="27973"/>
    <lineage>
        <taxon>Eukaryota</taxon>
        <taxon>Fungi</taxon>
        <taxon>Fungi incertae sedis</taxon>
        <taxon>Microsporidia</taxon>
        <taxon>Unikaryonidae</taxon>
        <taxon>Encephalitozoon</taxon>
    </lineage>
</organism>
<dbReference type="FunFam" id="3.90.1860.10:FF:000001">
    <property type="entry name" value="tRNA-splicing ligase RtcB homolog"/>
    <property type="match status" value="1"/>
</dbReference>
<keyword evidence="5 10" id="KW-0547">Nucleotide-binding</keyword>
<feature type="binding site" evidence="10 12">
    <location>
        <begin position="209"/>
        <end position="213"/>
    </location>
    <ligand>
        <name>GMP</name>
        <dbReference type="ChEBI" id="CHEBI:58115"/>
    </ligand>
</feature>
<proteinExistence type="inferred from homology"/>
<dbReference type="GO" id="GO:0006388">
    <property type="term" value="P:tRNA splicing, via endonucleolytic cleavage and ligation"/>
    <property type="evidence" value="ECO:0007669"/>
    <property type="project" value="UniProtKB-UniRule"/>
</dbReference>
<dbReference type="InterPro" id="IPR036025">
    <property type="entry name" value="RtcB-like_sf"/>
</dbReference>
<dbReference type="InterPro" id="IPR001233">
    <property type="entry name" value="RtcB"/>
</dbReference>
<protein>
    <recommendedName>
        <fullName evidence="10">RNA-splicing ligase RtcB homolog</fullName>
        <ecNumber evidence="10">6.5.1.8</ecNumber>
    </recommendedName>
    <alternativeName>
        <fullName evidence="10">3'-phosphate/5'-hydroxy nucleic acid ligase</fullName>
    </alternativeName>
</protein>
<feature type="binding site" evidence="10 12">
    <location>
        <begin position="325"/>
        <end position="326"/>
    </location>
    <ligand>
        <name>GMP</name>
        <dbReference type="ChEBI" id="CHEBI:58115"/>
    </ligand>
</feature>
<evidence type="ECO:0000313" key="14">
    <source>
        <dbReference type="EMBL" id="UTX42417.1"/>
    </source>
</evidence>
<keyword evidence="3 10" id="KW-0819">tRNA processing</keyword>
<keyword evidence="2 10" id="KW-0436">Ligase</keyword>
<evidence type="ECO:0000256" key="7">
    <source>
        <dbReference type="ARBA" id="ARBA00023211"/>
    </source>
</evidence>
<name>A0A9Q9C4J6_ENCHE</name>
<dbReference type="GO" id="GO:0072669">
    <property type="term" value="C:tRNA-splicing ligase complex"/>
    <property type="evidence" value="ECO:0007669"/>
    <property type="project" value="UniProtKB-UniRule"/>
</dbReference>
<comment type="catalytic activity">
    <reaction evidence="9 10">
        <text>a 3'-end 2',3'-cyclophospho-ribonucleotide-RNA + a 5'-end dephospho-ribonucleoside-RNA + GTP + H2O = a ribonucleotidyl-ribonucleotide-RNA + GMP + diphosphate + H(+)</text>
        <dbReference type="Rhea" id="RHEA:68080"/>
        <dbReference type="Rhea" id="RHEA-COMP:10464"/>
        <dbReference type="Rhea" id="RHEA-COMP:13936"/>
        <dbReference type="Rhea" id="RHEA-COMP:17355"/>
        <dbReference type="ChEBI" id="CHEBI:15377"/>
        <dbReference type="ChEBI" id="CHEBI:15378"/>
        <dbReference type="ChEBI" id="CHEBI:33019"/>
        <dbReference type="ChEBI" id="CHEBI:37565"/>
        <dbReference type="ChEBI" id="CHEBI:58115"/>
        <dbReference type="ChEBI" id="CHEBI:83064"/>
        <dbReference type="ChEBI" id="CHEBI:138284"/>
        <dbReference type="ChEBI" id="CHEBI:173118"/>
        <dbReference type="EC" id="6.5.1.8"/>
    </reaction>
</comment>
<feature type="binding site" evidence="10 13">
    <location>
        <position position="210"/>
    </location>
    <ligand>
        <name>Mn(2+)</name>
        <dbReference type="ChEBI" id="CHEBI:29035"/>
        <label>1</label>
    </ligand>
</feature>
<dbReference type="Proteomes" id="UP001059546">
    <property type="component" value="Chromosome I"/>
</dbReference>
<dbReference type="EMBL" id="CP075147">
    <property type="protein sequence ID" value="UTX42417.1"/>
    <property type="molecule type" value="Genomic_DNA"/>
</dbReference>
<comment type="catalytic activity">
    <reaction evidence="8 10">
        <text>a 3'-end 3'-phospho-ribonucleotide-RNA + a 5'-end dephospho-ribonucleoside-RNA + GTP = a ribonucleotidyl-ribonucleotide-RNA + GMP + diphosphate</text>
        <dbReference type="Rhea" id="RHEA:68076"/>
        <dbReference type="Rhea" id="RHEA-COMP:10463"/>
        <dbReference type="Rhea" id="RHEA-COMP:13936"/>
        <dbReference type="Rhea" id="RHEA-COMP:17355"/>
        <dbReference type="ChEBI" id="CHEBI:33019"/>
        <dbReference type="ChEBI" id="CHEBI:37565"/>
        <dbReference type="ChEBI" id="CHEBI:58115"/>
        <dbReference type="ChEBI" id="CHEBI:83062"/>
        <dbReference type="ChEBI" id="CHEBI:138284"/>
        <dbReference type="ChEBI" id="CHEBI:173118"/>
        <dbReference type="EC" id="6.5.1.8"/>
    </reaction>
</comment>
<dbReference type="Pfam" id="PF01139">
    <property type="entry name" value="RtcB"/>
    <property type="match status" value="1"/>
</dbReference>